<keyword evidence="2" id="KW-1185">Reference proteome</keyword>
<comment type="caution">
    <text evidence="1">The sequence shown here is derived from an EMBL/GenBank/DDBJ whole genome shotgun (WGS) entry which is preliminary data.</text>
</comment>
<organism evidence="1 2">
    <name type="scientific">Photobacterium ganghwense</name>
    <dbReference type="NCBI Taxonomy" id="320778"/>
    <lineage>
        <taxon>Bacteria</taxon>
        <taxon>Pseudomonadati</taxon>
        <taxon>Pseudomonadota</taxon>
        <taxon>Gammaproteobacteria</taxon>
        <taxon>Vibrionales</taxon>
        <taxon>Vibrionaceae</taxon>
        <taxon>Photobacterium</taxon>
    </lineage>
</organism>
<dbReference type="PATRIC" id="fig|320778.3.peg.3455"/>
<name>A0A0J1K1F3_9GAMM</name>
<evidence type="ECO:0000313" key="2">
    <source>
        <dbReference type="Proteomes" id="UP000035909"/>
    </source>
</evidence>
<sequence length="216" mass="24740">MVCVFIFLIAGCSHREFLESKSLTESVWEQSSYQEKIKGFYVDEKASMLLILGEQFSYVINCDDLLCDYAKASREIDINLEIFDLKLVEGGLVKGKLLIKPYSTYPTPHYSDFYDKELINRYIDLNVLETNDKGEIKYQSKGFNFEAKRYEIEGDFPFDVLEKPIVVNIKNVVPDSAIVKAGKISITPVTVIIDGVIFPIKLLSFAPYLLFYKHSI</sequence>
<dbReference type="EMBL" id="LDOU01000015">
    <property type="protein sequence ID" value="KLV08272.1"/>
    <property type="molecule type" value="Genomic_DNA"/>
</dbReference>
<accession>A0A0J1K1F3</accession>
<reference evidence="1 2" key="1">
    <citation type="submission" date="2015-05" db="EMBL/GenBank/DDBJ databases">
        <title>Photobacterium galathea sp. nov.</title>
        <authorList>
            <person name="Machado H."/>
            <person name="Gram L."/>
        </authorList>
    </citation>
    <scope>NUCLEOTIDE SEQUENCE [LARGE SCALE GENOMIC DNA]</scope>
    <source>
        <strain evidence="1 2">DSM 22954</strain>
    </source>
</reference>
<protein>
    <submittedName>
        <fullName evidence="1">Uncharacterized protein</fullName>
    </submittedName>
</protein>
<gene>
    <name evidence="1" type="ORF">ABT57_15895</name>
</gene>
<evidence type="ECO:0000313" key="1">
    <source>
        <dbReference type="EMBL" id="KLV08272.1"/>
    </source>
</evidence>
<dbReference type="AlphaFoldDB" id="A0A0J1K1F3"/>
<dbReference type="Proteomes" id="UP000035909">
    <property type="component" value="Unassembled WGS sequence"/>
</dbReference>
<proteinExistence type="predicted"/>